<dbReference type="InterPro" id="IPR039794">
    <property type="entry name" value="Gtb1-like"/>
</dbReference>
<organism evidence="9 10">
    <name type="scientific">Anaeramoeba flamelloides</name>
    <dbReference type="NCBI Taxonomy" id="1746091"/>
    <lineage>
        <taxon>Eukaryota</taxon>
        <taxon>Metamonada</taxon>
        <taxon>Anaeramoebidae</taxon>
        <taxon>Anaeramoeba</taxon>
    </lineage>
</organism>
<evidence type="ECO:0000256" key="7">
    <source>
        <dbReference type="SAM" id="SignalP"/>
    </source>
</evidence>
<dbReference type="Gene3D" id="2.70.130.10">
    <property type="entry name" value="Mannose-6-phosphate receptor binding domain"/>
    <property type="match status" value="1"/>
</dbReference>
<dbReference type="EMBL" id="JANTQA010000023">
    <property type="protein sequence ID" value="KAJ3443580.1"/>
    <property type="molecule type" value="Genomic_DNA"/>
</dbReference>
<feature type="signal peptide" evidence="7">
    <location>
        <begin position="1"/>
        <end position="22"/>
    </location>
</feature>
<evidence type="ECO:0000256" key="2">
    <source>
        <dbReference type="ARBA" id="ARBA00022729"/>
    </source>
</evidence>
<evidence type="ECO:0000256" key="6">
    <source>
        <dbReference type="SAM" id="MobiDB-lite"/>
    </source>
</evidence>
<dbReference type="SUPFAM" id="SSF50911">
    <property type="entry name" value="Mannose 6-phosphate receptor domain"/>
    <property type="match status" value="1"/>
</dbReference>
<dbReference type="InterPro" id="IPR044865">
    <property type="entry name" value="MRH_dom"/>
</dbReference>
<evidence type="ECO:0000256" key="5">
    <source>
        <dbReference type="SAM" id="Coils"/>
    </source>
</evidence>
<dbReference type="InterPro" id="IPR036607">
    <property type="entry name" value="PRKCSH"/>
</dbReference>
<dbReference type="PROSITE" id="PS50068">
    <property type="entry name" value="LDLRA_2"/>
    <property type="match status" value="1"/>
</dbReference>
<dbReference type="PANTHER" id="PTHR12630:SF1">
    <property type="entry name" value="GLUCOSIDASE 2 SUBUNIT BETA"/>
    <property type="match status" value="1"/>
</dbReference>
<dbReference type="Pfam" id="PF13015">
    <property type="entry name" value="PRKCSH_1"/>
    <property type="match status" value="1"/>
</dbReference>
<dbReference type="InterPro" id="IPR036055">
    <property type="entry name" value="LDL_receptor-like_sf"/>
</dbReference>
<accession>A0AAV7ZSY0</accession>
<evidence type="ECO:0000256" key="4">
    <source>
        <dbReference type="ARBA" id="ARBA00023157"/>
    </source>
</evidence>
<dbReference type="CDD" id="cd00112">
    <property type="entry name" value="LDLa"/>
    <property type="match status" value="1"/>
</dbReference>
<dbReference type="AlphaFoldDB" id="A0AAV7ZSY0"/>
<evidence type="ECO:0000313" key="10">
    <source>
        <dbReference type="Proteomes" id="UP001146793"/>
    </source>
</evidence>
<evidence type="ECO:0000256" key="3">
    <source>
        <dbReference type="ARBA" id="ARBA00022824"/>
    </source>
</evidence>
<protein>
    <recommendedName>
        <fullName evidence="1">Glucosidase 2 subunit beta</fullName>
    </recommendedName>
</protein>
<feature type="domain" description="MRH" evidence="8">
    <location>
        <begin position="270"/>
        <end position="376"/>
    </location>
</feature>
<dbReference type="Gene3D" id="4.10.400.10">
    <property type="entry name" value="Low-density Lipoprotein Receptor"/>
    <property type="match status" value="1"/>
</dbReference>
<keyword evidence="4" id="KW-1015">Disulfide bond</keyword>
<dbReference type="Pfam" id="PF12999">
    <property type="entry name" value="PRKCSH-like"/>
    <property type="match status" value="1"/>
</dbReference>
<feature type="coiled-coil region" evidence="5">
    <location>
        <begin position="149"/>
        <end position="183"/>
    </location>
</feature>
<reference evidence="9" key="1">
    <citation type="submission" date="2022-08" db="EMBL/GenBank/DDBJ databases">
        <title>Novel sulphate-reducing endosymbionts in the free-living metamonad Anaeramoeba.</title>
        <authorList>
            <person name="Jerlstrom-Hultqvist J."/>
            <person name="Cepicka I."/>
            <person name="Gallot-Lavallee L."/>
            <person name="Salas-Leiva D."/>
            <person name="Curtis B.A."/>
            <person name="Zahonova K."/>
            <person name="Pipaliya S."/>
            <person name="Dacks J."/>
            <person name="Roger A.J."/>
        </authorList>
    </citation>
    <scope>NUCLEOTIDE SEQUENCE</scope>
    <source>
        <strain evidence="9">Busselton2</strain>
    </source>
</reference>
<dbReference type="InterPro" id="IPR009011">
    <property type="entry name" value="Man6P_isomerase_rcpt-bd_dom_sf"/>
</dbReference>
<dbReference type="PROSITE" id="PS51914">
    <property type="entry name" value="MRH"/>
    <property type="match status" value="1"/>
</dbReference>
<gene>
    <name evidence="9" type="ORF">M0812_09423</name>
</gene>
<dbReference type="GO" id="GO:0006491">
    <property type="term" value="P:N-glycan processing"/>
    <property type="evidence" value="ECO:0007669"/>
    <property type="project" value="TreeGrafter"/>
</dbReference>
<dbReference type="Proteomes" id="UP001146793">
    <property type="component" value="Unassembled WGS sequence"/>
</dbReference>
<evidence type="ECO:0000259" key="8">
    <source>
        <dbReference type="PROSITE" id="PS51914"/>
    </source>
</evidence>
<comment type="caution">
    <text evidence="9">The sequence shown here is derived from an EMBL/GenBank/DDBJ whole genome shotgun (WGS) entry which is preliminary data.</text>
</comment>
<dbReference type="GO" id="GO:0017177">
    <property type="term" value="C:glucosidase II complex"/>
    <property type="evidence" value="ECO:0007669"/>
    <property type="project" value="TreeGrafter"/>
</dbReference>
<evidence type="ECO:0000313" key="9">
    <source>
        <dbReference type="EMBL" id="KAJ3443580.1"/>
    </source>
</evidence>
<name>A0AAV7ZSY0_9EUKA</name>
<keyword evidence="3" id="KW-0256">Endoplasmic reticulum</keyword>
<dbReference type="PANTHER" id="PTHR12630">
    <property type="entry name" value="N-LINKED OLIGOSACCHARIDE PROCESSING"/>
    <property type="match status" value="1"/>
</dbReference>
<keyword evidence="2 7" id="KW-0732">Signal</keyword>
<evidence type="ECO:0000256" key="1">
    <source>
        <dbReference type="ARBA" id="ARBA00022387"/>
    </source>
</evidence>
<keyword evidence="5" id="KW-0175">Coiled coil</keyword>
<proteinExistence type="predicted"/>
<dbReference type="InterPro" id="IPR028146">
    <property type="entry name" value="PRKCSH_N"/>
</dbReference>
<sequence>MKSMNLFWVFLLLIIFVDLSYQNIEFPIRGASPKLNEKYSKIMDKEFFTCDNGKHEFPISFINDNFCDCVDGSDEPGTSACSHMTFYCANEGYIPEIIPSSRVNDGVCDCSDGSDEWMSPSKCPNLSKEKKVQLDKQLKEEGIIRREGYSEKQKLKKKIKQKIESSQQKIADLNQEINEINKTLIQITYYQEIYEDENRTLSQEQEMEVKSLIKLSRWKRFKSLLGFSSSVSYEKKLNKKISSLEDKIMILQDKIRMLEPFQKSGLNLTNDFLYLHEKKYSWKTEDKKYEYTFYPFNKVEQRDDNSGNVVNIGKWNKAKIVEGKEVYTLGQTCNNGPSREVLIKYICHKTSKIVSVKETDFCVYELIFQTPAICEKKYDDDNNQIEQVSNQDQVIKNDESSDQENSKVEL</sequence>
<dbReference type="SUPFAM" id="SSF57424">
    <property type="entry name" value="LDL receptor-like module"/>
    <property type="match status" value="2"/>
</dbReference>
<dbReference type="InterPro" id="IPR002172">
    <property type="entry name" value="LDrepeatLR_classA_rpt"/>
</dbReference>
<feature type="region of interest" description="Disordered" evidence="6">
    <location>
        <begin position="387"/>
        <end position="410"/>
    </location>
</feature>
<feature type="chain" id="PRO_5043384097" description="Glucosidase 2 subunit beta" evidence="7">
    <location>
        <begin position="23"/>
        <end position="410"/>
    </location>
</feature>
<feature type="compositionally biased region" description="Basic and acidic residues" evidence="6">
    <location>
        <begin position="395"/>
        <end position="410"/>
    </location>
</feature>